<proteinExistence type="predicted"/>
<organism evidence="1 2">
    <name type="scientific">Acidianus brierleyi</name>
    <dbReference type="NCBI Taxonomy" id="41673"/>
    <lineage>
        <taxon>Archaea</taxon>
        <taxon>Thermoproteota</taxon>
        <taxon>Thermoprotei</taxon>
        <taxon>Sulfolobales</taxon>
        <taxon>Sulfolobaceae</taxon>
        <taxon>Acidianus</taxon>
    </lineage>
</organism>
<evidence type="ECO:0000313" key="1">
    <source>
        <dbReference type="EMBL" id="AWR94362.1"/>
    </source>
</evidence>
<dbReference type="EMBL" id="CP029289">
    <property type="protein sequence ID" value="AWR94362.1"/>
    <property type="molecule type" value="Genomic_DNA"/>
</dbReference>
<evidence type="ECO:0000313" key="2">
    <source>
        <dbReference type="Proteomes" id="UP000248044"/>
    </source>
</evidence>
<dbReference type="KEGG" id="abri:DFR85_06890"/>
<keyword evidence="2" id="KW-1185">Reference proteome</keyword>
<dbReference type="GeneID" id="36831868"/>
<dbReference type="Proteomes" id="UP000248044">
    <property type="component" value="Chromosome"/>
</dbReference>
<name>A0A2U9IE91_9CREN</name>
<dbReference type="InterPro" id="IPR009927">
    <property type="entry name" value="DUF1464"/>
</dbReference>
<dbReference type="PIRSF" id="PIRSF009433">
    <property type="entry name" value="DUF1464"/>
    <property type="match status" value="1"/>
</dbReference>
<reference evidence="1 2" key="1">
    <citation type="submission" date="2018-05" db="EMBL/GenBank/DDBJ databases">
        <title>Complete Genome Sequences of Extremely Thermoacidophilic, Metal-Mobilizing Type-Strain Members of the Archaeal Family Sulfolobaceae: Acidianus brierleyi DSM-1651T, Acidianus sulfidivorans DSM-18786T, Metallosphaera hakonensis DSM-7519T, and Metallosphaera prunae DSM-10039T.</title>
        <authorList>
            <person name="Counts J.A."/>
            <person name="Kelly R.M."/>
        </authorList>
    </citation>
    <scope>NUCLEOTIDE SEQUENCE [LARGE SCALE GENOMIC DNA]</scope>
    <source>
        <strain evidence="1 2">DSM 1651</strain>
    </source>
</reference>
<protein>
    <submittedName>
        <fullName evidence="1">DUF1464 domain-containing protein</fullName>
    </submittedName>
</protein>
<dbReference type="Pfam" id="PF07318">
    <property type="entry name" value="DUF1464"/>
    <property type="match status" value="1"/>
</dbReference>
<gene>
    <name evidence="1" type="ORF">DFR85_06890</name>
</gene>
<accession>A0A2U9IE91</accession>
<sequence>MICAGVDPGSESYAIAFVDELGRLVKYYEIPTELVVNASMSIVKYIADLRPKLITLPSGHGLPFYKISDIQDKEIFLLTLSDPKKTGPLHNFLRAAKGLNGVTLPSIVELESVPNYRKTNIIDMGTADKLASTFFYRTFFDSFVLVEAGRHFYSVIVVINGKVIDGFGGTVIPGPFAPGALDGEVAYLLSKYSKITKDTIYTNGDKKRAIEIVKIISEWYSTKYDIPIIISGKDKYNIDFGEKFEFKFKESAIGASYIANALCGGIYRKYIDMLKSSNTPIYYVRLKGWEEIISLIKTL</sequence>
<dbReference type="OrthoDB" id="146520at2157"/>
<dbReference type="RefSeq" id="WP_110270243.1">
    <property type="nucleotide sequence ID" value="NZ_CP029289.2"/>
</dbReference>
<dbReference type="AlphaFoldDB" id="A0A2U9IE91"/>